<evidence type="ECO:0000256" key="3">
    <source>
        <dbReference type="ARBA" id="ARBA00022801"/>
    </source>
</evidence>
<evidence type="ECO:0000259" key="6">
    <source>
        <dbReference type="PROSITE" id="PS50249"/>
    </source>
</evidence>
<organism evidence="7 8">
    <name type="scientific">Tolumonas osonensis</name>
    <dbReference type="NCBI Taxonomy" id="675874"/>
    <lineage>
        <taxon>Bacteria</taxon>
        <taxon>Pseudomonadati</taxon>
        <taxon>Pseudomonadota</taxon>
        <taxon>Gammaproteobacteria</taxon>
        <taxon>Aeromonadales</taxon>
        <taxon>Aeromonadaceae</taxon>
        <taxon>Tolumonas</taxon>
    </lineage>
</organism>
<dbReference type="SUPFAM" id="SSF102712">
    <property type="entry name" value="JAB1/MPN domain"/>
    <property type="match status" value="1"/>
</dbReference>
<keyword evidence="5" id="KW-0482">Metalloprotease</keyword>
<keyword evidence="4" id="KW-0862">Zinc</keyword>
<comment type="caution">
    <text evidence="7">The sequence shown here is derived from an EMBL/GenBank/DDBJ whole genome shotgun (WGS) entry which is preliminary data.</text>
</comment>
<evidence type="ECO:0000256" key="4">
    <source>
        <dbReference type="ARBA" id="ARBA00022833"/>
    </source>
</evidence>
<dbReference type="EMBL" id="JACHGR010000004">
    <property type="protein sequence ID" value="MBB6055504.1"/>
    <property type="molecule type" value="Genomic_DNA"/>
</dbReference>
<keyword evidence="3" id="KW-0378">Hydrolase</keyword>
<dbReference type="PANTHER" id="PTHR30471:SF3">
    <property type="entry name" value="UPF0758 PROTEIN YEES-RELATED"/>
    <property type="match status" value="1"/>
</dbReference>
<keyword evidence="2" id="KW-0479">Metal-binding</keyword>
<dbReference type="RefSeq" id="WP_188026282.1">
    <property type="nucleotide sequence ID" value="NZ_JACHGR010000004.1"/>
</dbReference>
<reference evidence="7 8" key="1">
    <citation type="submission" date="2020-08" db="EMBL/GenBank/DDBJ databases">
        <title>Genomic Encyclopedia of Type Strains, Phase IV (KMG-IV): sequencing the most valuable type-strain genomes for metagenomic binning, comparative biology and taxonomic classification.</title>
        <authorList>
            <person name="Goeker M."/>
        </authorList>
    </citation>
    <scope>NUCLEOTIDE SEQUENCE [LARGE SCALE GENOMIC DNA]</scope>
    <source>
        <strain evidence="7 8">DSM 22975</strain>
    </source>
</reference>
<accession>A0A841G8Q2</accession>
<keyword evidence="8" id="KW-1185">Reference proteome</keyword>
<sequence>MRNTKFKIDETNGTYTVASPVTEKDILIMARWLAKNRLAKGRCIERPSSAFIYLQALMGSYENEVFGSLFLDNQHRIICFEEIFRGTLNVTNIHPREVVKRALAVNAAAVIFVHNHPSGEPKPSEADKKITILLRDTLGLIDVRVLDHIVVGAKACISMAERGLV</sequence>
<evidence type="ECO:0000313" key="7">
    <source>
        <dbReference type="EMBL" id="MBB6055504.1"/>
    </source>
</evidence>
<dbReference type="AlphaFoldDB" id="A0A841G8Q2"/>
<feature type="domain" description="MPN" evidence="6">
    <location>
        <begin position="42"/>
        <end position="165"/>
    </location>
</feature>
<dbReference type="GO" id="GO:0046872">
    <property type="term" value="F:metal ion binding"/>
    <property type="evidence" value="ECO:0007669"/>
    <property type="project" value="UniProtKB-KW"/>
</dbReference>
<dbReference type="InterPro" id="IPR025657">
    <property type="entry name" value="RadC_JAB"/>
</dbReference>
<dbReference type="PANTHER" id="PTHR30471">
    <property type="entry name" value="DNA REPAIR PROTEIN RADC"/>
    <property type="match status" value="1"/>
</dbReference>
<proteinExistence type="predicted"/>
<evidence type="ECO:0000256" key="5">
    <source>
        <dbReference type="ARBA" id="ARBA00023049"/>
    </source>
</evidence>
<evidence type="ECO:0000313" key="8">
    <source>
        <dbReference type="Proteomes" id="UP000585721"/>
    </source>
</evidence>
<evidence type="ECO:0000256" key="1">
    <source>
        <dbReference type="ARBA" id="ARBA00022670"/>
    </source>
</evidence>
<dbReference type="GO" id="GO:0008237">
    <property type="term" value="F:metallopeptidase activity"/>
    <property type="evidence" value="ECO:0007669"/>
    <property type="project" value="UniProtKB-KW"/>
</dbReference>
<dbReference type="PROSITE" id="PS01302">
    <property type="entry name" value="UPF0758"/>
    <property type="match status" value="1"/>
</dbReference>
<keyword evidence="1" id="KW-0645">Protease</keyword>
<name>A0A841G8Q2_9GAMM</name>
<dbReference type="InterPro" id="IPR001405">
    <property type="entry name" value="UPF0758"/>
</dbReference>
<dbReference type="CDD" id="cd08071">
    <property type="entry name" value="MPN_DUF2466"/>
    <property type="match status" value="1"/>
</dbReference>
<gene>
    <name evidence="7" type="ORF">HNR75_001410</name>
</gene>
<dbReference type="Pfam" id="PF04002">
    <property type="entry name" value="RadC"/>
    <property type="match status" value="1"/>
</dbReference>
<dbReference type="GO" id="GO:0006508">
    <property type="term" value="P:proteolysis"/>
    <property type="evidence" value="ECO:0007669"/>
    <property type="project" value="UniProtKB-KW"/>
</dbReference>
<dbReference type="Gene3D" id="3.40.140.10">
    <property type="entry name" value="Cytidine Deaminase, domain 2"/>
    <property type="match status" value="1"/>
</dbReference>
<dbReference type="PROSITE" id="PS50249">
    <property type="entry name" value="MPN"/>
    <property type="match status" value="1"/>
</dbReference>
<dbReference type="InterPro" id="IPR020891">
    <property type="entry name" value="UPF0758_CS"/>
</dbReference>
<dbReference type="InterPro" id="IPR037518">
    <property type="entry name" value="MPN"/>
</dbReference>
<dbReference type="NCBIfam" id="TIGR00608">
    <property type="entry name" value="radc"/>
    <property type="match status" value="1"/>
</dbReference>
<protein>
    <submittedName>
        <fullName evidence="7">DNA repair protein RadC</fullName>
    </submittedName>
</protein>
<dbReference type="Proteomes" id="UP000585721">
    <property type="component" value="Unassembled WGS sequence"/>
</dbReference>
<evidence type="ECO:0000256" key="2">
    <source>
        <dbReference type="ARBA" id="ARBA00022723"/>
    </source>
</evidence>